<dbReference type="EMBL" id="CP029425">
    <property type="protein sequence ID" value="AWL91433.1"/>
    <property type="molecule type" value="Genomic_DNA"/>
</dbReference>
<evidence type="ECO:0000313" key="1">
    <source>
        <dbReference type="EMBL" id="AWL91433.1"/>
    </source>
</evidence>
<organism evidence="1 2">
    <name type="scientific">Bradyrhizobium ottawaense</name>
    <dbReference type="NCBI Taxonomy" id="931866"/>
    <lineage>
        <taxon>Bacteria</taxon>
        <taxon>Pseudomonadati</taxon>
        <taxon>Pseudomonadota</taxon>
        <taxon>Alphaproteobacteria</taxon>
        <taxon>Hyphomicrobiales</taxon>
        <taxon>Nitrobacteraceae</taxon>
        <taxon>Bradyrhizobium</taxon>
    </lineage>
</organism>
<proteinExistence type="predicted"/>
<dbReference type="KEGG" id="bot:CIT37_03475"/>
<reference evidence="1 2" key="1">
    <citation type="journal article" date="2014" name="Int. J. Syst. Evol. Microbiol.">
        <title>Bradyrhizobium ottawaense sp. nov., a symbiotic nitrogen fixing bacterium from root nodules of soybeans in Canada.</title>
        <authorList>
            <person name="Yu X."/>
            <person name="Cloutier S."/>
            <person name="Tambong J.T."/>
            <person name="Bromfield E.S."/>
        </authorList>
    </citation>
    <scope>NUCLEOTIDE SEQUENCE [LARGE SCALE GENOMIC DNA]</scope>
    <source>
        <strain evidence="1 2">OO99</strain>
    </source>
</reference>
<evidence type="ECO:0000313" key="2">
    <source>
        <dbReference type="Proteomes" id="UP000215703"/>
    </source>
</evidence>
<name>A0A2U8P186_9BRAD</name>
<accession>A0A2U8P186</accession>
<dbReference type="AlphaFoldDB" id="A0A2U8P186"/>
<sequence length="82" mass="8907">MDQDHVGTSLSHALAAGLRLQLRQASDERFGSRDHKKIWIPRAASIQPWNSFAQQLLAASAARLVTLGNVLSSMTRALALAL</sequence>
<reference evidence="1 2" key="2">
    <citation type="journal article" date="2017" name="Syst. Appl. Microbiol.">
        <title>Soybeans inoculated with root zone soils of Canadian native legumes harbour diverse and novel Bradyrhizobium spp. that possess agricultural potential.</title>
        <authorList>
            <person name="Bromfield E.S.P."/>
            <person name="Cloutier S."/>
            <person name="Tambong J.T."/>
            <person name="Tran Thi T.V."/>
        </authorList>
    </citation>
    <scope>NUCLEOTIDE SEQUENCE [LARGE SCALE GENOMIC DNA]</scope>
    <source>
        <strain evidence="1 2">OO99</strain>
    </source>
</reference>
<dbReference type="RefSeq" id="WP_095424414.1">
    <property type="nucleotide sequence ID" value="NZ_CP029425.2"/>
</dbReference>
<protein>
    <submittedName>
        <fullName evidence="1">Uncharacterized protein</fullName>
    </submittedName>
</protein>
<dbReference type="GeneID" id="92969718"/>
<gene>
    <name evidence="1" type="ORF">CIT37_03475</name>
</gene>
<dbReference type="Proteomes" id="UP000215703">
    <property type="component" value="Chromosome"/>
</dbReference>